<feature type="repeat" description="WD" evidence="3">
    <location>
        <begin position="27"/>
        <end position="50"/>
    </location>
</feature>
<comment type="caution">
    <text evidence="4">The sequence shown here is derived from an EMBL/GenBank/DDBJ whole genome shotgun (WGS) entry which is preliminary data.</text>
</comment>
<keyword evidence="1 3" id="KW-0853">WD repeat</keyword>
<name>A0A834Y0Q7_APHGI</name>
<dbReference type="Pfam" id="PF00400">
    <property type="entry name" value="WD40"/>
    <property type="match status" value="2"/>
</dbReference>
<dbReference type="PROSITE" id="PS00678">
    <property type="entry name" value="WD_REPEATS_1"/>
    <property type="match status" value="1"/>
</dbReference>
<protein>
    <submittedName>
        <fullName evidence="4">Uncharacterized protein</fullName>
    </submittedName>
</protein>
<dbReference type="SUPFAM" id="SSF50978">
    <property type="entry name" value="WD40 repeat-like"/>
    <property type="match status" value="1"/>
</dbReference>
<dbReference type="EMBL" id="JACMRX010000002">
    <property type="protein sequence ID" value="KAF7995635.1"/>
    <property type="molecule type" value="Genomic_DNA"/>
</dbReference>
<evidence type="ECO:0000256" key="3">
    <source>
        <dbReference type="PROSITE-ProRule" id="PRU00221"/>
    </source>
</evidence>
<dbReference type="InterPro" id="IPR019775">
    <property type="entry name" value="WD40_repeat_CS"/>
</dbReference>
<evidence type="ECO:0000313" key="5">
    <source>
        <dbReference type="Proteomes" id="UP000639338"/>
    </source>
</evidence>
<keyword evidence="2" id="KW-0677">Repeat</keyword>
<sequence length="83" mass="8954">MNSKTSRSAINADAAGADNKGAHEVPFLASGSRDKAIRVWDVTAGVCLFILNGHDNLVRGIVFHSGGKFIIREKKADHYCLTI</sequence>
<reference evidence="4 5" key="1">
    <citation type="submission" date="2020-08" db="EMBL/GenBank/DDBJ databases">
        <title>Aphidius gifuensis genome sequencing and assembly.</title>
        <authorList>
            <person name="Du Z."/>
        </authorList>
    </citation>
    <scope>NUCLEOTIDE SEQUENCE [LARGE SCALE GENOMIC DNA]</scope>
    <source>
        <strain evidence="4">YNYX2018</strain>
        <tissue evidence="4">Adults</tissue>
    </source>
</reference>
<evidence type="ECO:0000313" key="4">
    <source>
        <dbReference type="EMBL" id="KAF7995635.1"/>
    </source>
</evidence>
<dbReference type="Proteomes" id="UP000639338">
    <property type="component" value="Unassembled WGS sequence"/>
</dbReference>
<dbReference type="Gene3D" id="2.130.10.10">
    <property type="entry name" value="YVTN repeat-like/Quinoprotein amine dehydrogenase"/>
    <property type="match status" value="1"/>
</dbReference>
<dbReference type="InterPro" id="IPR015943">
    <property type="entry name" value="WD40/YVTN_repeat-like_dom_sf"/>
</dbReference>
<organism evidence="4 5">
    <name type="scientific">Aphidius gifuensis</name>
    <name type="common">Parasitoid wasp</name>
    <dbReference type="NCBI Taxonomy" id="684658"/>
    <lineage>
        <taxon>Eukaryota</taxon>
        <taxon>Metazoa</taxon>
        <taxon>Ecdysozoa</taxon>
        <taxon>Arthropoda</taxon>
        <taxon>Hexapoda</taxon>
        <taxon>Insecta</taxon>
        <taxon>Pterygota</taxon>
        <taxon>Neoptera</taxon>
        <taxon>Endopterygota</taxon>
        <taxon>Hymenoptera</taxon>
        <taxon>Apocrita</taxon>
        <taxon>Ichneumonoidea</taxon>
        <taxon>Braconidae</taxon>
        <taxon>Aphidiinae</taxon>
        <taxon>Aphidius</taxon>
    </lineage>
</organism>
<dbReference type="InterPro" id="IPR036322">
    <property type="entry name" value="WD40_repeat_dom_sf"/>
</dbReference>
<dbReference type="PROSITE" id="PS50082">
    <property type="entry name" value="WD_REPEATS_2"/>
    <property type="match status" value="1"/>
</dbReference>
<dbReference type="InterPro" id="IPR001680">
    <property type="entry name" value="WD40_rpt"/>
</dbReference>
<gene>
    <name evidence="4" type="ORF">HCN44_006742</name>
</gene>
<evidence type="ECO:0000256" key="1">
    <source>
        <dbReference type="ARBA" id="ARBA00022574"/>
    </source>
</evidence>
<proteinExistence type="predicted"/>
<keyword evidence="5" id="KW-1185">Reference proteome</keyword>
<dbReference type="AlphaFoldDB" id="A0A834Y0Q7"/>
<evidence type="ECO:0000256" key="2">
    <source>
        <dbReference type="ARBA" id="ARBA00022737"/>
    </source>
</evidence>
<accession>A0A834Y0Q7</accession>